<evidence type="ECO:0000256" key="1">
    <source>
        <dbReference type="SAM" id="Phobius"/>
    </source>
</evidence>
<accession>A0A2G2Y2J7</accession>
<evidence type="ECO:0000313" key="3">
    <source>
        <dbReference type="Proteomes" id="UP000222542"/>
    </source>
</evidence>
<dbReference type="Gramene" id="PHT63967">
    <property type="protein sequence ID" value="PHT63967"/>
    <property type="gene ID" value="T459_32265"/>
</dbReference>
<keyword evidence="1" id="KW-1133">Transmembrane helix</keyword>
<comment type="caution">
    <text evidence="2">The sequence shown here is derived from an EMBL/GenBank/DDBJ whole genome shotgun (WGS) entry which is preliminary data.</text>
</comment>
<dbReference type="PANTHER" id="PTHR34775:SF4">
    <property type="entry name" value="TRANSMEMBRANE PROTEIN"/>
    <property type="match status" value="1"/>
</dbReference>
<reference evidence="2 3" key="2">
    <citation type="journal article" date="2017" name="Genome Biol.">
        <title>New reference genome sequences of hot pepper reveal the massive evolution of plant disease-resistance genes by retroduplication.</title>
        <authorList>
            <person name="Kim S."/>
            <person name="Park J."/>
            <person name="Yeom S.I."/>
            <person name="Kim Y.M."/>
            <person name="Seo E."/>
            <person name="Kim K.T."/>
            <person name="Kim M.S."/>
            <person name="Lee J.M."/>
            <person name="Cheong K."/>
            <person name="Shin H.S."/>
            <person name="Kim S.B."/>
            <person name="Han K."/>
            <person name="Lee J."/>
            <person name="Park M."/>
            <person name="Lee H.A."/>
            <person name="Lee H.Y."/>
            <person name="Lee Y."/>
            <person name="Oh S."/>
            <person name="Lee J.H."/>
            <person name="Choi E."/>
            <person name="Choi E."/>
            <person name="Lee S.E."/>
            <person name="Jeon J."/>
            <person name="Kim H."/>
            <person name="Choi G."/>
            <person name="Song H."/>
            <person name="Lee J."/>
            <person name="Lee S.C."/>
            <person name="Kwon J.K."/>
            <person name="Lee H.Y."/>
            <person name="Koo N."/>
            <person name="Hong Y."/>
            <person name="Kim R.W."/>
            <person name="Kang W.H."/>
            <person name="Huh J.H."/>
            <person name="Kang B.C."/>
            <person name="Yang T.J."/>
            <person name="Lee Y.H."/>
            <person name="Bennetzen J.L."/>
            <person name="Choi D."/>
        </authorList>
    </citation>
    <scope>NUCLEOTIDE SEQUENCE [LARGE SCALE GENOMIC DNA]</scope>
    <source>
        <strain evidence="3">cv. CM334</strain>
    </source>
</reference>
<dbReference type="STRING" id="4072.A0A2G2Y2J7"/>
<feature type="transmembrane region" description="Helical" evidence="1">
    <location>
        <begin position="32"/>
        <end position="54"/>
    </location>
</feature>
<sequence length="328" mass="36870">MPVAKQIDEPPLPVAEDISEAKMKSKSRSSTILRFLSLMLYSITYSVLAFPVLAKANSYFKQFSGEVVSYFSKLINDLGRIDDVHPIKFMNLTALEESSNIYHGYLKGSTGSEELDKKFEPIELEEDEESETEPDEEEFQMDADLDDAEEVEIEGVDVLEIEEASAIQLVEVNGADSLEKDVEQGKHDLVETEKVSVFPAEGNESDSSDRDLDQGLTTSNVEVELAESQSFIADNALESMIDNPESIEKEIFAVEEAQPLEMMESPIRHDEDNVEGISSLVQRFIIRLIKTNHMIINAVFNNCGMILIGRTQYLDENDILTDRQIMSH</sequence>
<keyword evidence="3" id="KW-1185">Reference proteome</keyword>
<dbReference type="PANTHER" id="PTHR34775">
    <property type="entry name" value="TRANSMEMBRANE PROTEIN"/>
    <property type="match status" value="1"/>
</dbReference>
<proteinExistence type="predicted"/>
<dbReference type="EMBL" id="AYRZ02000021">
    <property type="protein sequence ID" value="PHT63967.1"/>
    <property type="molecule type" value="Genomic_DNA"/>
</dbReference>
<keyword evidence="1" id="KW-0472">Membrane</keyword>
<reference evidence="2 3" key="1">
    <citation type="journal article" date="2014" name="Nat. Genet.">
        <title>Genome sequence of the hot pepper provides insights into the evolution of pungency in Capsicum species.</title>
        <authorList>
            <person name="Kim S."/>
            <person name="Park M."/>
            <person name="Yeom S.I."/>
            <person name="Kim Y.M."/>
            <person name="Lee J.M."/>
            <person name="Lee H.A."/>
            <person name="Seo E."/>
            <person name="Choi J."/>
            <person name="Cheong K."/>
            <person name="Kim K.T."/>
            <person name="Jung K."/>
            <person name="Lee G.W."/>
            <person name="Oh S.K."/>
            <person name="Bae C."/>
            <person name="Kim S.B."/>
            <person name="Lee H.Y."/>
            <person name="Kim S.Y."/>
            <person name="Kim M.S."/>
            <person name="Kang B.C."/>
            <person name="Jo Y.D."/>
            <person name="Yang H.B."/>
            <person name="Jeong H.J."/>
            <person name="Kang W.H."/>
            <person name="Kwon J.K."/>
            <person name="Shin C."/>
            <person name="Lim J.Y."/>
            <person name="Park J.H."/>
            <person name="Huh J.H."/>
            <person name="Kim J.S."/>
            <person name="Kim B.D."/>
            <person name="Cohen O."/>
            <person name="Paran I."/>
            <person name="Suh M.C."/>
            <person name="Lee S.B."/>
            <person name="Kim Y.K."/>
            <person name="Shin Y."/>
            <person name="Noh S.J."/>
            <person name="Park J."/>
            <person name="Seo Y.S."/>
            <person name="Kwon S.Y."/>
            <person name="Kim H.A."/>
            <person name="Park J.M."/>
            <person name="Kim H.J."/>
            <person name="Choi S.B."/>
            <person name="Bosland P.W."/>
            <person name="Reeves G."/>
            <person name="Jo S.H."/>
            <person name="Lee B.W."/>
            <person name="Cho H.T."/>
            <person name="Choi H.S."/>
            <person name="Lee M.S."/>
            <person name="Yu Y."/>
            <person name="Do Choi Y."/>
            <person name="Park B.S."/>
            <person name="van Deynze A."/>
            <person name="Ashrafi H."/>
            <person name="Hill T."/>
            <person name="Kim W.T."/>
            <person name="Pai H.S."/>
            <person name="Ahn H.K."/>
            <person name="Yeam I."/>
            <person name="Giovannoni J.J."/>
            <person name="Rose J.K."/>
            <person name="Sorensen I."/>
            <person name="Lee S.J."/>
            <person name="Kim R.W."/>
            <person name="Choi I.Y."/>
            <person name="Choi B.S."/>
            <person name="Lim J.S."/>
            <person name="Lee Y.H."/>
            <person name="Choi D."/>
        </authorList>
    </citation>
    <scope>NUCLEOTIDE SEQUENCE [LARGE SCALE GENOMIC DNA]</scope>
    <source>
        <strain evidence="3">cv. CM334</strain>
    </source>
</reference>
<dbReference type="AlphaFoldDB" id="A0A2G2Y2J7"/>
<keyword evidence="1" id="KW-0812">Transmembrane</keyword>
<name>A0A2G2Y2J7_CAPAN</name>
<dbReference type="Proteomes" id="UP000222542">
    <property type="component" value="Unassembled WGS sequence"/>
</dbReference>
<evidence type="ECO:0000313" key="2">
    <source>
        <dbReference type="EMBL" id="PHT63967.1"/>
    </source>
</evidence>
<organism evidence="2 3">
    <name type="scientific">Capsicum annuum</name>
    <name type="common">Capsicum pepper</name>
    <dbReference type="NCBI Taxonomy" id="4072"/>
    <lineage>
        <taxon>Eukaryota</taxon>
        <taxon>Viridiplantae</taxon>
        <taxon>Streptophyta</taxon>
        <taxon>Embryophyta</taxon>
        <taxon>Tracheophyta</taxon>
        <taxon>Spermatophyta</taxon>
        <taxon>Magnoliopsida</taxon>
        <taxon>eudicotyledons</taxon>
        <taxon>Gunneridae</taxon>
        <taxon>Pentapetalae</taxon>
        <taxon>asterids</taxon>
        <taxon>lamiids</taxon>
        <taxon>Solanales</taxon>
        <taxon>Solanaceae</taxon>
        <taxon>Solanoideae</taxon>
        <taxon>Capsiceae</taxon>
        <taxon>Capsicum</taxon>
    </lineage>
</organism>
<protein>
    <submittedName>
        <fullName evidence="2">Uncharacterized protein</fullName>
    </submittedName>
</protein>
<gene>
    <name evidence="2" type="ORF">T459_32265</name>
</gene>